<dbReference type="InterPro" id="IPR039866">
    <property type="entry name" value="CPQ"/>
</dbReference>
<keyword evidence="9" id="KW-0479">Metal-binding</keyword>
<keyword evidence="7" id="KW-0121">Carboxypeptidase</keyword>
<evidence type="ECO:0000256" key="18">
    <source>
        <dbReference type="ARBA" id="ARBA00023228"/>
    </source>
</evidence>
<dbReference type="Pfam" id="PF04389">
    <property type="entry name" value="Peptidase_M28"/>
    <property type="match status" value="1"/>
</dbReference>
<dbReference type="EMBL" id="JAHESF010000019">
    <property type="protein sequence ID" value="MBT1698890.1"/>
    <property type="molecule type" value="Genomic_DNA"/>
</dbReference>
<keyword evidence="18" id="KW-0458">Lysosome</keyword>
<evidence type="ECO:0000256" key="12">
    <source>
        <dbReference type="ARBA" id="ARBA00022824"/>
    </source>
</evidence>
<evidence type="ECO:0000256" key="15">
    <source>
        <dbReference type="ARBA" id="ARBA00023049"/>
    </source>
</evidence>
<evidence type="ECO:0000256" key="9">
    <source>
        <dbReference type="ARBA" id="ARBA00022723"/>
    </source>
</evidence>
<evidence type="ECO:0000313" key="24">
    <source>
        <dbReference type="EMBL" id="MBT1698890.1"/>
    </source>
</evidence>
<keyword evidence="8" id="KW-0645">Protease</keyword>
<dbReference type="GO" id="GO:0046872">
    <property type="term" value="F:metal ion binding"/>
    <property type="evidence" value="ECO:0007669"/>
    <property type="project" value="UniProtKB-KW"/>
</dbReference>
<keyword evidence="11" id="KW-0378">Hydrolase</keyword>
<feature type="domain" description="PA" evidence="22">
    <location>
        <begin position="141"/>
        <end position="232"/>
    </location>
</feature>
<dbReference type="Pfam" id="PF02225">
    <property type="entry name" value="PA"/>
    <property type="match status" value="1"/>
</dbReference>
<dbReference type="Proteomes" id="UP001319200">
    <property type="component" value="Unassembled WGS sequence"/>
</dbReference>
<reference evidence="24 25" key="1">
    <citation type="submission" date="2021-05" db="EMBL/GenBank/DDBJ databases">
        <title>A Polyphasic approach of four new species of the genus Ohtaekwangia: Ohtaekwangia histidinii sp. nov., Ohtaekwangia cretensis sp. nov., Ohtaekwangia indiensis sp. nov., Ohtaekwangia reichenbachii sp. nov. from diverse environment.</title>
        <authorList>
            <person name="Octaviana S."/>
        </authorList>
    </citation>
    <scope>NUCLEOTIDE SEQUENCE [LARGE SCALE GENOMIC DNA]</scope>
    <source>
        <strain evidence="24 25">PWU4</strain>
    </source>
</reference>
<evidence type="ECO:0000256" key="11">
    <source>
        <dbReference type="ARBA" id="ARBA00022801"/>
    </source>
</evidence>
<dbReference type="RefSeq" id="WP_254165911.1">
    <property type="nucleotide sequence ID" value="NZ_JAHESF010000019.1"/>
</dbReference>
<keyword evidence="10 21" id="KW-0732">Signal</keyword>
<evidence type="ECO:0000256" key="7">
    <source>
        <dbReference type="ARBA" id="ARBA00022645"/>
    </source>
</evidence>
<dbReference type="PANTHER" id="PTHR12053:SF3">
    <property type="entry name" value="CARBOXYPEPTIDASE Q"/>
    <property type="match status" value="1"/>
</dbReference>
<comment type="caution">
    <text evidence="24">The sequence shown here is derived from an EMBL/GenBank/DDBJ whole genome shotgun (WGS) entry which is preliminary data.</text>
</comment>
<sequence length="465" mass="50630">MKRIFLYALVLTSSLSVCAQSSSQYEGTIKSLYDLELTQGQSYSMLEYLATRIGARLSGSPGAAAAVEWSRHTMEDFVDSVWLQPVMVPHWVRGQQEIARVINSKKQGTLELSVCALGGAVGTGPSGVTAGIVEVKNFEELRQLGTRVQGKIVFFNRAFDATRINTFSAYMGAVDQRAAGPSEAAKYGAVGAIVRSMGSGIEAYPHTGGLRYAPNIPKIPAVAISTKDAELLSRLLKEEKDLQLYLETHCVTLDDAPSFNVIGEIKGSTHPDEIIVVSGHLDSWDLGQGAHDDGAGCVQAIEVLRLFKVLGYKPKRTIRAVMYMNEENGLRGGTEYAKQAEKAQALKGGKKQKHIAAMESDRGGFTPRGFTMSAPENVKAKIRSWKPWLEPYGLTDFDQEGGGADIGPLANLNVPLIGYLPDSQRYFSYHHTVEDTFDKVNKRELELGAAAMAALTYLIDQMGLE</sequence>
<dbReference type="Gene3D" id="3.40.630.10">
    <property type="entry name" value="Zn peptidases"/>
    <property type="match status" value="1"/>
</dbReference>
<evidence type="ECO:0000313" key="25">
    <source>
        <dbReference type="Proteomes" id="UP001319200"/>
    </source>
</evidence>
<dbReference type="AlphaFoldDB" id="A0AAP2GQG0"/>
<gene>
    <name evidence="24" type="ORF">KK083_18500</name>
</gene>
<evidence type="ECO:0000256" key="20">
    <source>
        <dbReference type="ARBA" id="ARBA00033328"/>
    </source>
</evidence>
<dbReference type="GO" id="GO:0005576">
    <property type="term" value="C:extracellular region"/>
    <property type="evidence" value="ECO:0007669"/>
    <property type="project" value="UniProtKB-SubCell"/>
</dbReference>
<evidence type="ECO:0000256" key="5">
    <source>
        <dbReference type="ARBA" id="ARBA00014116"/>
    </source>
</evidence>
<protein>
    <recommendedName>
        <fullName evidence="5">Carboxypeptidase Q</fullName>
    </recommendedName>
    <alternativeName>
        <fullName evidence="20">Plasma glutamate carboxypeptidase</fullName>
    </alternativeName>
</protein>
<keyword evidence="15" id="KW-0482">Metalloprotease</keyword>
<feature type="signal peptide" evidence="21">
    <location>
        <begin position="1"/>
        <end position="19"/>
    </location>
</feature>
<dbReference type="GO" id="GO:0004180">
    <property type="term" value="F:carboxypeptidase activity"/>
    <property type="evidence" value="ECO:0007669"/>
    <property type="project" value="UniProtKB-KW"/>
</dbReference>
<evidence type="ECO:0000256" key="4">
    <source>
        <dbReference type="ARBA" id="ARBA00004613"/>
    </source>
</evidence>
<keyword evidence="12" id="KW-0256">Endoplasmic reticulum</keyword>
<comment type="subcellular location">
    <subcellularLocation>
        <location evidence="1">Endoplasmic reticulum</location>
    </subcellularLocation>
    <subcellularLocation>
        <location evidence="3">Golgi apparatus</location>
    </subcellularLocation>
    <subcellularLocation>
        <location evidence="2">Lysosome</location>
    </subcellularLocation>
    <subcellularLocation>
        <location evidence="4">Secreted</location>
    </subcellularLocation>
</comment>
<evidence type="ECO:0000256" key="17">
    <source>
        <dbReference type="ARBA" id="ARBA00023180"/>
    </source>
</evidence>
<feature type="domain" description="Peptidase M28" evidence="23">
    <location>
        <begin position="260"/>
        <end position="454"/>
    </location>
</feature>
<keyword evidence="25" id="KW-1185">Reference proteome</keyword>
<dbReference type="Gene3D" id="3.50.30.30">
    <property type="match status" value="1"/>
</dbReference>
<feature type="chain" id="PRO_5042941768" description="Carboxypeptidase Q" evidence="21">
    <location>
        <begin position="20"/>
        <end position="465"/>
    </location>
</feature>
<accession>A0AAP2GQG0</accession>
<evidence type="ECO:0000256" key="3">
    <source>
        <dbReference type="ARBA" id="ARBA00004555"/>
    </source>
</evidence>
<evidence type="ECO:0000256" key="1">
    <source>
        <dbReference type="ARBA" id="ARBA00004240"/>
    </source>
</evidence>
<evidence type="ECO:0000256" key="16">
    <source>
        <dbReference type="ARBA" id="ARBA00023145"/>
    </source>
</evidence>
<dbReference type="InterPro" id="IPR007484">
    <property type="entry name" value="Peptidase_M28"/>
</dbReference>
<evidence type="ECO:0000256" key="6">
    <source>
        <dbReference type="ARBA" id="ARBA00022525"/>
    </source>
</evidence>
<evidence type="ECO:0000256" key="10">
    <source>
        <dbReference type="ARBA" id="ARBA00022729"/>
    </source>
</evidence>
<dbReference type="PANTHER" id="PTHR12053">
    <property type="entry name" value="PROTEASE FAMILY M28 PLASMA GLUTAMATE CARBOXYPEPTIDASE-RELATED"/>
    <property type="match status" value="1"/>
</dbReference>
<keyword evidence="13" id="KW-0862">Zinc</keyword>
<dbReference type="InterPro" id="IPR003137">
    <property type="entry name" value="PA_domain"/>
</dbReference>
<keyword evidence="17" id="KW-0325">Glycoprotein</keyword>
<evidence type="ECO:0000256" key="13">
    <source>
        <dbReference type="ARBA" id="ARBA00022833"/>
    </source>
</evidence>
<name>A0AAP2GQG0_9BACT</name>
<evidence type="ECO:0000256" key="8">
    <source>
        <dbReference type="ARBA" id="ARBA00022670"/>
    </source>
</evidence>
<evidence type="ECO:0000256" key="21">
    <source>
        <dbReference type="SAM" id="SignalP"/>
    </source>
</evidence>
<proteinExistence type="predicted"/>
<evidence type="ECO:0000256" key="2">
    <source>
        <dbReference type="ARBA" id="ARBA00004371"/>
    </source>
</evidence>
<keyword evidence="14" id="KW-0333">Golgi apparatus</keyword>
<dbReference type="GO" id="GO:0006508">
    <property type="term" value="P:proteolysis"/>
    <property type="evidence" value="ECO:0007669"/>
    <property type="project" value="UniProtKB-KW"/>
</dbReference>
<dbReference type="GO" id="GO:0070573">
    <property type="term" value="F:metallodipeptidase activity"/>
    <property type="evidence" value="ECO:0007669"/>
    <property type="project" value="InterPro"/>
</dbReference>
<keyword evidence="6" id="KW-0964">Secreted</keyword>
<comment type="subunit">
    <text evidence="19">Homodimer. The monomeric form is inactive while the homodimer is active.</text>
</comment>
<evidence type="ECO:0000256" key="19">
    <source>
        <dbReference type="ARBA" id="ARBA00025833"/>
    </source>
</evidence>
<evidence type="ECO:0000259" key="23">
    <source>
        <dbReference type="Pfam" id="PF04389"/>
    </source>
</evidence>
<organism evidence="24 25">
    <name type="scientific">Chryseosolibacter histidini</name>
    <dbReference type="NCBI Taxonomy" id="2782349"/>
    <lineage>
        <taxon>Bacteria</taxon>
        <taxon>Pseudomonadati</taxon>
        <taxon>Bacteroidota</taxon>
        <taxon>Cytophagia</taxon>
        <taxon>Cytophagales</taxon>
        <taxon>Chryseotaleaceae</taxon>
        <taxon>Chryseosolibacter</taxon>
    </lineage>
</organism>
<dbReference type="GO" id="GO:0005764">
    <property type="term" value="C:lysosome"/>
    <property type="evidence" value="ECO:0007669"/>
    <property type="project" value="UniProtKB-SubCell"/>
</dbReference>
<evidence type="ECO:0000256" key="14">
    <source>
        <dbReference type="ARBA" id="ARBA00023034"/>
    </source>
</evidence>
<keyword evidence="16" id="KW-0865">Zymogen</keyword>
<dbReference type="SUPFAM" id="SSF53187">
    <property type="entry name" value="Zn-dependent exopeptidases"/>
    <property type="match status" value="1"/>
</dbReference>
<evidence type="ECO:0000259" key="22">
    <source>
        <dbReference type="Pfam" id="PF02225"/>
    </source>
</evidence>